<evidence type="ECO:0000313" key="2">
    <source>
        <dbReference type="EMBL" id="TYI08988.1"/>
    </source>
</evidence>
<sequence>MHQGADAARRTDTSMGPVAPRWPCTTGWHTLPMVYEDTVRPGPKGAGGSSCKRGGTGTIHSLLGTLFPAQRSSTSEAPRAESQWIVAARPLCHLQYPIAYLSHLQRILPTARWELRSKEAPTTCPPRSLHLRHVPLGAKGPYCGSAIGRRARASLLAWILT</sequence>
<feature type="region of interest" description="Disordered" evidence="1">
    <location>
        <begin position="1"/>
        <end position="21"/>
    </location>
</feature>
<proteinExistence type="predicted"/>
<evidence type="ECO:0000313" key="3">
    <source>
        <dbReference type="Proteomes" id="UP000322667"/>
    </source>
</evidence>
<accession>A0A5D2NY45</accession>
<organism evidence="2 3">
    <name type="scientific">Gossypium tomentosum</name>
    <name type="common">Hawaiian cotton</name>
    <name type="synonym">Gossypium sandvicense</name>
    <dbReference type="NCBI Taxonomy" id="34277"/>
    <lineage>
        <taxon>Eukaryota</taxon>
        <taxon>Viridiplantae</taxon>
        <taxon>Streptophyta</taxon>
        <taxon>Embryophyta</taxon>
        <taxon>Tracheophyta</taxon>
        <taxon>Spermatophyta</taxon>
        <taxon>Magnoliopsida</taxon>
        <taxon>eudicotyledons</taxon>
        <taxon>Gunneridae</taxon>
        <taxon>Pentapetalae</taxon>
        <taxon>rosids</taxon>
        <taxon>malvids</taxon>
        <taxon>Malvales</taxon>
        <taxon>Malvaceae</taxon>
        <taxon>Malvoideae</taxon>
        <taxon>Gossypium</taxon>
    </lineage>
</organism>
<evidence type="ECO:0000256" key="1">
    <source>
        <dbReference type="SAM" id="MobiDB-lite"/>
    </source>
</evidence>
<name>A0A5D2NY45_GOSTO</name>
<keyword evidence="3" id="KW-1185">Reference proteome</keyword>
<reference evidence="2 3" key="1">
    <citation type="submission" date="2019-07" db="EMBL/GenBank/DDBJ databases">
        <title>WGS assembly of Gossypium tomentosum.</title>
        <authorList>
            <person name="Chen Z.J."/>
            <person name="Sreedasyam A."/>
            <person name="Ando A."/>
            <person name="Song Q."/>
            <person name="De L."/>
            <person name="Hulse-Kemp A."/>
            <person name="Ding M."/>
            <person name="Ye W."/>
            <person name="Kirkbride R."/>
            <person name="Jenkins J."/>
            <person name="Plott C."/>
            <person name="Lovell J."/>
            <person name="Lin Y.-M."/>
            <person name="Vaughn R."/>
            <person name="Liu B."/>
            <person name="Li W."/>
            <person name="Simpson S."/>
            <person name="Scheffler B."/>
            <person name="Saski C."/>
            <person name="Grover C."/>
            <person name="Hu G."/>
            <person name="Conover J."/>
            <person name="Carlson J."/>
            <person name="Shu S."/>
            <person name="Boston L."/>
            <person name="Williams M."/>
            <person name="Peterson D."/>
            <person name="Mcgee K."/>
            <person name="Jones D."/>
            <person name="Wendel J."/>
            <person name="Stelly D."/>
            <person name="Grimwood J."/>
            <person name="Schmutz J."/>
        </authorList>
    </citation>
    <scope>NUCLEOTIDE SEQUENCE [LARGE SCALE GENOMIC DNA]</scope>
    <source>
        <strain evidence="2">7179.01</strain>
    </source>
</reference>
<protein>
    <submittedName>
        <fullName evidence="2">Uncharacterized protein</fullName>
    </submittedName>
</protein>
<dbReference type="Proteomes" id="UP000322667">
    <property type="component" value="Chromosome A09"/>
</dbReference>
<gene>
    <name evidence="2" type="ORF">ES332_A09G039900v1</name>
</gene>
<dbReference type="AlphaFoldDB" id="A0A5D2NY45"/>
<dbReference type="EMBL" id="CM017618">
    <property type="protein sequence ID" value="TYI08988.1"/>
    <property type="molecule type" value="Genomic_DNA"/>
</dbReference>